<feature type="compositionally biased region" description="Low complexity" evidence="1">
    <location>
        <begin position="55"/>
        <end position="75"/>
    </location>
</feature>
<feature type="transmembrane region" description="Helical" evidence="2">
    <location>
        <begin position="264"/>
        <end position="281"/>
    </location>
</feature>
<sequence length="327" mass="34787">MSNDGGVPGQGGQNPQDPYGQQPGGQQNPYGPPGADGGQPQQPPSGSQPEPPQYGQPQYGQPQYGQYAPPGYQAQTPVPMGHSVPWAPPSIGESHRYAWQSFGRNAGVWIVMGLLLVVVGGVVFFVMNPWFGAAFAQFPELMESSDPAAITRWEEELTSASMEPGAIVFSVISSVILQVLGMTFYAAALASTRKQRIGFGDFFALRNWGGILLLALLMVLISNVVALIPLVGWLIQLVVGVLLVAAPYFVLAKDMNAIQAISSSVRLVTSNLGLVVLAYLIVLGYTFAGACLCLIGLLVVAPFSVIFGAHLFRRLQGEPIEAEQMAA</sequence>
<keyword evidence="4" id="KW-1185">Reference proteome</keyword>
<comment type="caution">
    <text evidence="3">The sequence shown here is derived from an EMBL/GenBank/DDBJ whole genome shotgun (WGS) entry which is preliminary data.</text>
</comment>
<protein>
    <recommendedName>
        <fullName evidence="5">Integral membrane protein</fullName>
    </recommendedName>
</protein>
<keyword evidence="2" id="KW-1133">Transmembrane helix</keyword>
<feature type="compositionally biased region" description="Low complexity" evidence="1">
    <location>
        <begin position="13"/>
        <end position="29"/>
    </location>
</feature>
<reference evidence="3 4" key="1">
    <citation type="submission" date="2020-10" db="EMBL/GenBank/DDBJ databases">
        <title>Myceligenerans pegani sp. nov., an endophytic actinomycete isolated from Peganum harmala L. in Xinjiang, China.</title>
        <authorList>
            <person name="Xin L."/>
        </authorList>
    </citation>
    <scope>NUCLEOTIDE SEQUENCE [LARGE SCALE GENOMIC DNA]</scope>
    <source>
        <strain evidence="3 4">TRM65318</strain>
    </source>
</reference>
<feature type="region of interest" description="Disordered" evidence="1">
    <location>
        <begin position="1"/>
        <end position="81"/>
    </location>
</feature>
<evidence type="ECO:0000256" key="1">
    <source>
        <dbReference type="SAM" id="MobiDB-lite"/>
    </source>
</evidence>
<dbReference type="RefSeq" id="WP_192864312.1">
    <property type="nucleotide sequence ID" value="NZ_JADAQT010000105.1"/>
</dbReference>
<feature type="transmembrane region" description="Helical" evidence="2">
    <location>
        <begin position="166"/>
        <end position="187"/>
    </location>
</feature>
<evidence type="ECO:0000313" key="3">
    <source>
        <dbReference type="EMBL" id="MBE1877767.1"/>
    </source>
</evidence>
<organism evidence="3 4">
    <name type="scientific">Myceligenerans pegani</name>
    <dbReference type="NCBI Taxonomy" id="2776917"/>
    <lineage>
        <taxon>Bacteria</taxon>
        <taxon>Bacillati</taxon>
        <taxon>Actinomycetota</taxon>
        <taxon>Actinomycetes</taxon>
        <taxon>Micrococcales</taxon>
        <taxon>Promicromonosporaceae</taxon>
        <taxon>Myceligenerans</taxon>
    </lineage>
</organism>
<keyword evidence="2" id="KW-0812">Transmembrane</keyword>
<feature type="transmembrane region" description="Helical" evidence="2">
    <location>
        <begin position="208"/>
        <end position="228"/>
    </location>
</feature>
<feature type="compositionally biased region" description="Low complexity" evidence="1">
    <location>
        <begin position="38"/>
        <end position="48"/>
    </location>
</feature>
<proteinExistence type="predicted"/>
<dbReference type="EMBL" id="JADAQT010000105">
    <property type="protein sequence ID" value="MBE1877767.1"/>
    <property type="molecule type" value="Genomic_DNA"/>
</dbReference>
<evidence type="ECO:0000313" key="4">
    <source>
        <dbReference type="Proteomes" id="UP000625527"/>
    </source>
</evidence>
<feature type="compositionally biased region" description="Gly residues" evidence="1">
    <location>
        <begin position="1"/>
        <end position="12"/>
    </location>
</feature>
<feature type="transmembrane region" description="Helical" evidence="2">
    <location>
        <begin position="106"/>
        <end position="127"/>
    </location>
</feature>
<accession>A0ABR9N298</accession>
<evidence type="ECO:0000256" key="2">
    <source>
        <dbReference type="SAM" id="Phobius"/>
    </source>
</evidence>
<feature type="transmembrane region" description="Helical" evidence="2">
    <location>
        <begin position="287"/>
        <end position="312"/>
    </location>
</feature>
<keyword evidence="2" id="KW-0472">Membrane</keyword>
<feature type="transmembrane region" description="Helical" evidence="2">
    <location>
        <begin position="234"/>
        <end position="252"/>
    </location>
</feature>
<evidence type="ECO:0008006" key="5">
    <source>
        <dbReference type="Google" id="ProtNLM"/>
    </source>
</evidence>
<dbReference type="Proteomes" id="UP000625527">
    <property type="component" value="Unassembled WGS sequence"/>
</dbReference>
<name>A0ABR9N298_9MICO</name>
<gene>
    <name evidence="3" type="ORF">IHE71_18925</name>
</gene>